<dbReference type="SUPFAM" id="SSF55729">
    <property type="entry name" value="Acyl-CoA N-acyltransferases (Nat)"/>
    <property type="match status" value="1"/>
</dbReference>
<dbReference type="Gene3D" id="3.40.630.30">
    <property type="match status" value="1"/>
</dbReference>
<dbReference type="RefSeq" id="WP_043874264.1">
    <property type="nucleotide sequence ID" value="NZ_CCVW01000002.1"/>
</dbReference>
<dbReference type="Proteomes" id="UP000044071">
    <property type="component" value="Unassembled WGS sequence"/>
</dbReference>
<evidence type="ECO:0000313" key="3">
    <source>
        <dbReference type="Proteomes" id="UP000044071"/>
    </source>
</evidence>
<dbReference type="GO" id="GO:0004343">
    <property type="term" value="F:glucosamine 6-phosphate N-acetyltransferase activity"/>
    <property type="evidence" value="ECO:0007669"/>
    <property type="project" value="TreeGrafter"/>
</dbReference>
<dbReference type="Pfam" id="PF13673">
    <property type="entry name" value="Acetyltransf_10"/>
    <property type="match status" value="1"/>
</dbReference>
<sequence>MSIKAPNILVKKVSATADLQVCLTIRHQVFVEGQKVPINEELDGLDSSSEHYLLSLNQLPAGTARVRHVGDYAKIERVAILETHQKQGLGHVLMNFILEDIQKSPQVKKAKLGAQSYAIPFYEKLGFVVCSDEYLDAGIPHRDMQLSFGQ</sequence>
<gene>
    <name evidence="2" type="primary">yjcF</name>
    <name evidence="2" type="ORF">BN59_02076</name>
</gene>
<dbReference type="InterPro" id="IPR016181">
    <property type="entry name" value="Acyl_CoA_acyltransferase"/>
</dbReference>
<reference evidence="2 3" key="1">
    <citation type="submission" date="2014-06" db="EMBL/GenBank/DDBJ databases">
        <authorList>
            <person name="Urmite Genomes Urmite Genomes"/>
        </authorList>
    </citation>
    <scope>NUCLEOTIDE SEQUENCE [LARGE SCALE GENOMIC DNA]</scope>
</reference>
<organism evidence="2 3">
    <name type="scientific">Legionella massiliensis</name>
    <dbReference type="NCBI Taxonomy" id="1034943"/>
    <lineage>
        <taxon>Bacteria</taxon>
        <taxon>Pseudomonadati</taxon>
        <taxon>Pseudomonadota</taxon>
        <taxon>Gammaproteobacteria</taxon>
        <taxon>Legionellales</taxon>
        <taxon>Legionellaceae</taxon>
        <taxon>Legionella</taxon>
    </lineage>
</organism>
<dbReference type="AlphaFoldDB" id="A0A078KXU3"/>
<dbReference type="OrthoDB" id="9796171at2"/>
<dbReference type="eggNOG" id="COG2153">
    <property type="taxonomic scope" value="Bacteria"/>
</dbReference>
<protein>
    <submittedName>
        <fullName evidence="2">Putative N-acetyltransferase YjcF</fullName>
    </submittedName>
</protein>
<dbReference type="CDD" id="cd04301">
    <property type="entry name" value="NAT_SF"/>
    <property type="match status" value="1"/>
</dbReference>
<dbReference type="EMBL" id="CCSB01000002">
    <property type="protein sequence ID" value="CDZ77786.1"/>
    <property type="molecule type" value="Genomic_DNA"/>
</dbReference>
<dbReference type="InterPro" id="IPR039143">
    <property type="entry name" value="GNPNAT1-like"/>
</dbReference>
<proteinExistence type="predicted"/>
<dbReference type="PROSITE" id="PS51186">
    <property type="entry name" value="GNAT"/>
    <property type="match status" value="1"/>
</dbReference>
<evidence type="ECO:0000259" key="1">
    <source>
        <dbReference type="PROSITE" id="PS51186"/>
    </source>
</evidence>
<keyword evidence="3" id="KW-1185">Reference proteome</keyword>
<dbReference type="PANTHER" id="PTHR13355:SF11">
    <property type="entry name" value="GLUCOSAMINE 6-PHOSPHATE N-ACETYLTRANSFERASE"/>
    <property type="match status" value="1"/>
</dbReference>
<accession>A0A078KXU3</accession>
<dbReference type="PANTHER" id="PTHR13355">
    <property type="entry name" value="GLUCOSAMINE 6-PHOSPHATE N-ACETYLTRANSFERASE"/>
    <property type="match status" value="1"/>
</dbReference>
<dbReference type="STRING" id="1034943.BN59_02076"/>
<evidence type="ECO:0000313" key="2">
    <source>
        <dbReference type="EMBL" id="CDZ77786.1"/>
    </source>
</evidence>
<dbReference type="InterPro" id="IPR000182">
    <property type="entry name" value="GNAT_dom"/>
</dbReference>
<name>A0A078KXU3_9GAMM</name>
<feature type="domain" description="N-acetyltransferase" evidence="1">
    <location>
        <begin position="8"/>
        <end position="149"/>
    </location>
</feature>
<keyword evidence="2" id="KW-0808">Transferase</keyword>